<dbReference type="CDD" id="cd18617">
    <property type="entry name" value="GH43_XynB-like"/>
    <property type="match status" value="1"/>
</dbReference>
<evidence type="ECO:0000256" key="1">
    <source>
        <dbReference type="ARBA" id="ARBA00009865"/>
    </source>
</evidence>
<dbReference type="Gene3D" id="2.115.10.20">
    <property type="entry name" value="Glycosyl hydrolase domain, family 43"/>
    <property type="match status" value="1"/>
</dbReference>
<comment type="caution">
    <text evidence="5">The sequence shown here is derived from an EMBL/GenBank/DDBJ whole genome shotgun (WGS) entry which is preliminary data.</text>
</comment>
<dbReference type="InterPro" id="IPR051795">
    <property type="entry name" value="Glycosyl_Hydrlase_43"/>
</dbReference>
<sequence length="469" mass="49759">MSGPLLSGFNPDPSIVRVGDAYYLVTSTFEYLPGLPVYRSTDLLAWELVGHVITRPAQAELEDVPTPGGVWAPTIRHRDGVFHVIVTIMMGGRGCVVYTATDPAGPWSDGVTVPAVTGIDPDLAWDDDGAAYVTFADFPRELQQVRVDLATGEALGPVTPVWAGSGLYAPEGPHLYRRGDWWYLLAAEGGTDRGHAVTVARSTSPDGPFESSPDNPVISARSTGNPVQNVGHADLVTTDDGDAMVLLGVRPVGLAQAFSPLGRETFLADVEWVDGWPTATLRDVPASDPGIDWIAVRRVPEEVGVPVDGSVSITADGRGMDDPRPWFVGRRQAQLGATFSAVVDASAGTGGVAARHDEQHFLTVDASGSTVTATAALAGFSRAWTAEVGPGELRLGLDLERASRDFRDGDVGGGTIRLWASVDDVRQVLAEVDGRYWSFEVAKSFTGRVLGLYAADGTVAFSGIEYDGR</sequence>
<protein>
    <submittedName>
        <fullName evidence="5">Family 43 glycosylhydrolase</fullName>
    </submittedName>
</protein>
<proteinExistence type="inferred from homology"/>
<evidence type="ECO:0000256" key="2">
    <source>
        <dbReference type="ARBA" id="ARBA00022801"/>
    </source>
</evidence>
<reference evidence="6" key="1">
    <citation type="journal article" date="2019" name="Int. J. Syst. Evol. Microbiol.">
        <title>The Global Catalogue of Microorganisms (GCM) 10K type strain sequencing project: providing services to taxonomists for standard genome sequencing and annotation.</title>
        <authorList>
            <consortium name="The Broad Institute Genomics Platform"/>
            <consortium name="The Broad Institute Genome Sequencing Center for Infectious Disease"/>
            <person name="Wu L."/>
            <person name="Ma J."/>
        </authorList>
    </citation>
    <scope>NUCLEOTIDE SEQUENCE [LARGE SCALE GENOMIC DNA]</scope>
    <source>
        <strain evidence="6">CCUG 54522</strain>
    </source>
</reference>
<accession>A0ABW1LF68</accession>
<comment type="similarity">
    <text evidence="1 4">Belongs to the glycosyl hydrolase 43 family.</text>
</comment>
<dbReference type="PANTHER" id="PTHR42812">
    <property type="entry name" value="BETA-XYLOSIDASE"/>
    <property type="match status" value="1"/>
</dbReference>
<keyword evidence="2 4" id="KW-0378">Hydrolase</keyword>
<dbReference type="Proteomes" id="UP001596135">
    <property type="component" value="Unassembled WGS sequence"/>
</dbReference>
<evidence type="ECO:0000256" key="3">
    <source>
        <dbReference type="ARBA" id="ARBA00023295"/>
    </source>
</evidence>
<gene>
    <name evidence="5" type="ORF">ACFPYL_02610</name>
</gene>
<evidence type="ECO:0000256" key="4">
    <source>
        <dbReference type="RuleBase" id="RU361187"/>
    </source>
</evidence>
<dbReference type="RefSeq" id="WP_379150031.1">
    <property type="nucleotide sequence ID" value="NZ_JBHSRJ010000001.1"/>
</dbReference>
<dbReference type="InterPro" id="IPR023296">
    <property type="entry name" value="Glyco_hydro_beta-prop_sf"/>
</dbReference>
<keyword evidence="6" id="KW-1185">Reference proteome</keyword>
<organism evidence="5 6">
    <name type="scientific">Nocardioides hankookensis</name>
    <dbReference type="NCBI Taxonomy" id="443157"/>
    <lineage>
        <taxon>Bacteria</taxon>
        <taxon>Bacillati</taxon>
        <taxon>Actinomycetota</taxon>
        <taxon>Actinomycetes</taxon>
        <taxon>Propionibacteriales</taxon>
        <taxon>Nocardioidaceae</taxon>
        <taxon>Nocardioides</taxon>
    </lineage>
</organism>
<dbReference type="SUPFAM" id="SSF49899">
    <property type="entry name" value="Concanavalin A-like lectins/glucanases"/>
    <property type="match status" value="1"/>
</dbReference>
<evidence type="ECO:0000313" key="6">
    <source>
        <dbReference type="Proteomes" id="UP001596135"/>
    </source>
</evidence>
<dbReference type="SUPFAM" id="SSF75005">
    <property type="entry name" value="Arabinanase/levansucrase/invertase"/>
    <property type="match status" value="1"/>
</dbReference>
<dbReference type="EMBL" id="JBHSRJ010000001">
    <property type="protein sequence ID" value="MFC6041946.1"/>
    <property type="molecule type" value="Genomic_DNA"/>
</dbReference>
<dbReference type="InterPro" id="IPR006710">
    <property type="entry name" value="Glyco_hydro_43"/>
</dbReference>
<keyword evidence="3 4" id="KW-0326">Glycosidase</keyword>
<dbReference type="Gene3D" id="2.60.120.200">
    <property type="match status" value="1"/>
</dbReference>
<dbReference type="PANTHER" id="PTHR42812:SF12">
    <property type="entry name" value="BETA-XYLOSIDASE-RELATED"/>
    <property type="match status" value="1"/>
</dbReference>
<dbReference type="Pfam" id="PF04616">
    <property type="entry name" value="Glyco_hydro_43"/>
    <property type="match status" value="1"/>
</dbReference>
<evidence type="ECO:0000313" key="5">
    <source>
        <dbReference type="EMBL" id="MFC6041946.1"/>
    </source>
</evidence>
<dbReference type="InterPro" id="IPR013320">
    <property type="entry name" value="ConA-like_dom_sf"/>
</dbReference>
<name>A0ABW1LF68_9ACTN</name>